<dbReference type="Pfam" id="PF10164">
    <property type="entry name" value="BRI3"/>
    <property type="match status" value="1"/>
</dbReference>
<keyword evidence="1" id="KW-0812">Transmembrane</keyword>
<name>A0AAE1F3U4_PETCI</name>
<evidence type="ECO:0000313" key="2">
    <source>
        <dbReference type="EMBL" id="KAK3866698.1"/>
    </source>
</evidence>
<proteinExistence type="predicted"/>
<sequence length="91" mass="9569">MDSIHTRAPLPSTLTSCESAAMSAPATVVVHQETLSPGACTVCRKGKMKNSASCCTWITCCLLLPLGILPGIIAFCCCCREPKCTNCGYTP</sequence>
<feature type="transmembrane region" description="Helical" evidence="1">
    <location>
        <begin position="54"/>
        <end position="75"/>
    </location>
</feature>
<dbReference type="InterPro" id="IPR019317">
    <property type="entry name" value="BRI3"/>
</dbReference>
<protein>
    <recommendedName>
        <fullName evidence="4">Brain protein I3</fullName>
    </recommendedName>
</protein>
<organism evidence="2 3">
    <name type="scientific">Petrolisthes cinctipes</name>
    <name type="common">Flat porcelain crab</name>
    <dbReference type="NCBI Taxonomy" id="88211"/>
    <lineage>
        <taxon>Eukaryota</taxon>
        <taxon>Metazoa</taxon>
        <taxon>Ecdysozoa</taxon>
        <taxon>Arthropoda</taxon>
        <taxon>Crustacea</taxon>
        <taxon>Multicrustacea</taxon>
        <taxon>Malacostraca</taxon>
        <taxon>Eumalacostraca</taxon>
        <taxon>Eucarida</taxon>
        <taxon>Decapoda</taxon>
        <taxon>Pleocyemata</taxon>
        <taxon>Anomura</taxon>
        <taxon>Galatheoidea</taxon>
        <taxon>Porcellanidae</taxon>
        <taxon>Petrolisthes</taxon>
    </lineage>
</organism>
<dbReference type="EMBL" id="JAWQEG010003353">
    <property type="protein sequence ID" value="KAK3866698.1"/>
    <property type="molecule type" value="Genomic_DNA"/>
</dbReference>
<keyword evidence="1" id="KW-1133">Transmembrane helix</keyword>
<evidence type="ECO:0008006" key="4">
    <source>
        <dbReference type="Google" id="ProtNLM"/>
    </source>
</evidence>
<accession>A0AAE1F3U4</accession>
<evidence type="ECO:0000313" key="3">
    <source>
        <dbReference type="Proteomes" id="UP001286313"/>
    </source>
</evidence>
<comment type="caution">
    <text evidence="2">The sequence shown here is derived from an EMBL/GenBank/DDBJ whole genome shotgun (WGS) entry which is preliminary data.</text>
</comment>
<gene>
    <name evidence="2" type="ORF">Pcinc_027787</name>
</gene>
<dbReference type="Proteomes" id="UP001286313">
    <property type="component" value="Unassembled WGS sequence"/>
</dbReference>
<reference evidence="2" key="1">
    <citation type="submission" date="2023-10" db="EMBL/GenBank/DDBJ databases">
        <title>Genome assemblies of two species of porcelain crab, Petrolisthes cinctipes and Petrolisthes manimaculis (Anomura: Porcellanidae).</title>
        <authorList>
            <person name="Angst P."/>
        </authorList>
    </citation>
    <scope>NUCLEOTIDE SEQUENCE</scope>
    <source>
        <strain evidence="2">PB745_01</strain>
        <tissue evidence="2">Gill</tissue>
    </source>
</reference>
<dbReference type="AlphaFoldDB" id="A0AAE1F3U4"/>
<evidence type="ECO:0000256" key="1">
    <source>
        <dbReference type="SAM" id="Phobius"/>
    </source>
</evidence>
<keyword evidence="3" id="KW-1185">Reference proteome</keyword>
<keyword evidence="1" id="KW-0472">Membrane</keyword>